<dbReference type="CDD" id="cd00268">
    <property type="entry name" value="DEADc"/>
    <property type="match status" value="1"/>
</dbReference>
<dbReference type="InterPro" id="IPR000629">
    <property type="entry name" value="RNA-helicase_DEAD-box_CS"/>
</dbReference>
<dbReference type="CDD" id="cd18787">
    <property type="entry name" value="SF2_C_DEAD"/>
    <property type="match status" value="1"/>
</dbReference>
<organism evidence="11 12">
    <name type="scientific">Aliarcobacter vitoriensis</name>
    <dbReference type="NCBI Taxonomy" id="2011099"/>
    <lineage>
        <taxon>Bacteria</taxon>
        <taxon>Pseudomonadati</taxon>
        <taxon>Campylobacterota</taxon>
        <taxon>Epsilonproteobacteria</taxon>
        <taxon>Campylobacterales</taxon>
        <taxon>Arcobacteraceae</taxon>
        <taxon>Aliarcobacter</taxon>
    </lineage>
</organism>
<dbReference type="EMBL" id="PDKB01000009">
    <property type="protein sequence ID" value="RBQ29024.1"/>
    <property type="molecule type" value="Genomic_DNA"/>
</dbReference>
<evidence type="ECO:0000256" key="7">
    <source>
        <dbReference type="RuleBase" id="RU000492"/>
    </source>
</evidence>
<dbReference type="GO" id="GO:0003676">
    <property type="term" value="F:nucleic acid binding"/>
    <property type="evidence" value="ECO:0007669"/>
    <property type="project" value="InterPro"/>
</dbReference>
<dbReference type="SMART" id="SM00490">
    <property type="entry name" value="HELICc"/>
    <property type="match status" value="1"/>
</dbReference>
<dbReference type="Proteomes" id="UP000252669">
    <property type="component" value="Unassembled WGS sequence"/>
</dbReference>
<dbReference type="InterPro" id="IPR044742">
    <property type="entry name" value="DEAD/DEAH_RhlB"/>
</dbReference>
<dbReference type="PANTHER" id="PTHR47959:SF1">
    <property type="entry name" value="ATP-DEPENDENT RNA HELICASE DBPA"/>
    <property type="match status" value="1"/>
</dbReference>
<dbReference type="InterPro" id="IPR005580">
    <property type="entry name" value="DbpA/CsdA_RNA-bd_dom"/>
</dbReference>
<keyword evidence="12" id="KW-1185">Reference proteome</keyword>
<keyword evidence="2 7" id="KW-0378">Hydrolase</keyword>
<dbReference type="Pfam" id="PF03880">
    <property type="entry name" value="DbpA"/>
    <property type="match status" value="1"/>
</dbReference>
<protein>
    <submittedName>
        <fullName evidence="11">ATP-dependent RNA helicase DbpA</fullName>
    </submittedName>
</protein>
<name>A0A366MTV7_9BACT</name>
<dbReference type="SUPFAM" id="SSF52540">
    <property type="entry name" value="P-loop containing nucleoside triphosphate hydrolases"/>
    <property type="match status" value="1"/>
</dbReference>
<dbReference type="GO" id="GO:0003724">
    <property type="term" value="F:RNA helicase activity"/>
    <property type="evidence" value="ECO:0007669"/>
    <property type="project" value="InterPro"/>
</dbReference>
<feature type="domain" description="Helicase C-terminal" evidence="9">
    <location>
        <begin position="212"/>
        <end position="376"/>
    </location>
</feature>
<comment type="similarity">
    <text evidence="5 7">Belongs to the DEAD box helicase family.</text>
</comment>
<dbReference type="PROSITE" id="PS51194">
    <property type="entry name" value="HELICASE_CTER"/>
    <property type="match status" value="1"/>
</dbReference>
<dbReference type="SMART" id="SM00487">
    <property type="entry name" value="DEXDc"/>
    <property type="match status" value="1"/>
</dbReference>
<feature type="domain" description="DEAD-box RNA helicase Q" evidence="10">
    <location>
        <begin position="1"/>
        <end position="29"/>
    </location>
</feature>
<dbReference type="Gene3D" id="3.40.50.300">
    <property type="entry name" value="P-loop containing nucleotide triphosphate hydrolases"/>
    <property type="match status" value="2"/>
</dbReference>
<dbReference type="InterPro" id="IPR011545">
    <property type="entry name" value="DEAD/DEAH_box_helicase_dom"/>
</dbReference>
<dbReference type="InterPro" id="IPR001650">
    <property type="entry name" value="Helicase_C-like"/>
</dbReference>
<dbReference type="RefSeq" id="WP_113894421.1">
    <property type="nucleotide sequence ID" value="NZ_JANJGA010000005.1"/>
</dbReference>
<evidence type="ECO:0000256" key="3">
    <source>
        <dbReference type="ARBA" id="ARBA00022806"/>
    </source>
</evidence>
<gene>
    <name evidence="11" type="ORF">CRU91_06535</name>
</gene>
<sequence length="454" mass="51857">MKFKELKLKKEFIENLNSLGYENLTPIQELSLEKSLSGSDIIAQAKTGSGKTVAFCIPMVEKLEVKRFTIQSLILAPTRELSNQIANELRKLFRHIHNVKVLTLCGGVPFKPQVASLQHNAHIIVGTTGRVLKHIKEKNLNLENINYFVLDEADKMLDMGFYDDIEQIVEVLPQNRQTLLFSATYERNIENLASKIMKNHTFVKIENEKKEFIKQTFYNIENRDKIEYISKIISTNNASSTIIFCNMRQTCETLADDLYDLGFDVLTLHSDLDQKQRDETIVLFSNKSYPILIASDVAARGLDIDDIDLVINYDLALNEKIHTHRIGRTARAGKGGCAVTFYTKNEDDKLDIFKSTFSDINFEDVQNIQDNKDFKIDSDFRTIYINSGKKHKLRKADILGSLTAGIGLNKDDIGKIDVLDFCSYVAIKKEKVKFTLNELQKTKIKGKIHNIFEK</sequence>
<evidence type="ECO:0000256" key="6">
    <source>
        <dbReference type="PROSITE-ProRule" id="PRU00552"/>
    </source>
</evidence>
<dbReference type="PROSITE" id="PS00039">
    <property type="entry name" value="DEAD_ATP_HELICASE"/>
    <property type="match status" value="1"/>
</dbReference>
<dbReference type="InterPro" id="IPR014014">
    <property type="entry name" value="RNA_helicase_DEAD_Q_motif"/>
</dbReference>
<evidence type="ECO:0000256" key="2">
    <source>
        <dbReference type="ARBA" id="ARBA00022801"/>
    </source>
</evidence>
<dbReference type="GO" id="GO:0005524">
    <property type="term" value="F:ATP binding"/>
    <property type="evidence" value="ECO:0007669"/>
    <property type="project" value="UniProtKB-KW"/>
</dbReference>
<evidence type="ECO:0000259" key="8">
    <source>
        <dbReference type="PROSITE" id="PS51192"/>
    </source>
</evidence>
<dbReference type="InterPro" id="IPR012677">
    <property type="entry name" value="Nucleotide-bd_a/b_plait_sf"/>
</dbReference>
<evidence type="ECO:0000313" key="11">
    <source>
        <dbReference type="EMBL" id="RBQ29024.1"/>
    </source>
</evidence>
<keyword evidence="1 7" id="KW-0547">Nucleotide-binding</keyword>
<evidence type="ECO:0000259" key="9">
    <source>
        <dbReference type="PROSITE" id="PS51194"/>
    </source>
</evidence>
<evidence type="ECO:0000256" key="4">
    <source>
        <dbReference type="ARBA" id="ARBA00022840"/>
    </source>
</evidence>
<feature type="domain" description="Helicase ATP-binding" evidence="8">
    <location>
        <begin position="32"/>
        <end position="203"/>
    </location>
</feature>
<proteinExistence type="inferred from homology"/>
<keyword evidence="3 7" id="KW-0347">Helicase</keyword>
<comment type="caution">
    <text evidence="11">The sequence shown here is derived from an EMBL/GenBank/DDBJ whole genome shotgun (WGS) entry which is preliminary data.</text>
</comment>
<evidence type="ECO:0000256" key="5">
    <source>
        <dbReference type="ARBA" id="ARBA00038437"/>
    </source>
</evidence>
<dbReference type="PANTHER" id="PTHR47959">
    <property type="entry name" value="ATP-DEPENDENT RNA HELICASE RHLE-RELATED"/>
    <property type="match status" value="1"/>
</dbReference>
<keyword evidence="4 7" id="KW-0067">ATP-binding</keyword>
<dbReference type="Gene3D" id="3.30.70.330">
    <property type="match status" value="1"/>
</dbReference>
<reference evidence="11 12" key="1">
    <citation type="submission" date="2017-10" db="EMBL/GenBank/DDBJ databases">
        <title>Genomics of the genus Arcobacter.</title>
        <authorList>
            <person name="Perez-Cataluna A."/>
            <person name="Figueras M.J."/>
        </authorList>
    </citation>
    <scope>NUCLEOTIDE SEQUENCE [LARGE SCALE GENOMIC DNA]</scope>
    <source>
        <strain evidence="11 12">CECT 9230</strain>
    </source>
</reference>
<dbReference type="InterPro" id="IPR050079">
    <property type="entry name" value="DEAD_box_RNA_helicase"/>
</dbReference>
<dbReference type="PROSITE" id="PS51192">
    <property type="entry name" value="HELICASE_ATP_BIND_1"/>
    <property type="match status" value="1"/>
</dbReference>
<evidence type="ECO:0000259" key="10">
    <source>
        <dbReference type="PROSITE" id="PS51195"/>
    </source>
</evidence>
<accession>A0A366MTV7</accession>
<dbReference type="InterPro" id="IPR014001">
    <property type="entry name" value="Helicase_ATP-bd"/>
</dbReference>
<dbReference type="Pfam" id="PF00270">
    <property type="entry name" value="DEAD"/>
    <property type="match status" value="1"/>
</dbReference>
<dbReference type="PROSITE" id="PS51195">
    <property type="entry name" value="Q_MOTIF"/>
    <property type="match status" value="1"/>
</dbReference>
<dbReference type="AlphaFoldDB" id="A0A366MTV7"/>
<dbReference type="OrthoDB" id="9805696at2"/>
<evidence type="ECO:0000313" key="12">
    <source>
        <dbReference type="Proteomes" id="UP000252669"/>
    </source>
</evidence>
<feature type="short sequence motif" description="Q motif" evidence="6">
    <location>
        <begin position="1"/>
        <end position="29"/>
    </location>
</feature>
<dbReference type="GO" id="GO:0005829">
    <property type="term" value="C:cytosol"/>
    <property type="evidence" value="ECO:0007669"/>
    <property type="project" value="TreeGrafter"/>
</dbReference>
<dbReference type="InterPro" id="IPR027417">
    <property type="entry name" value="P-loop_NTPase"/>
</dbReference>
<evidence type="ECO:0000256" key="1">
    <source>
        <dbReference type="ARBA" id="ARBA00022741"/>
    </source>
</evidence>
<dbReference type="Pfam" id="PF00271">
    <property type="entry name" value="Helicase_C"/>
    <property type="match status" value="1"/>
</dbReference>
<dbReference type="NCBIfam" id="NF008744">
    <property type="entry name" value="PRK11776.1"/>
    <property type="match status" value="1"/>
</dbReference>
<dbReference type="GO" id="GO:0016787">
    <property type="term" value="F:hydrolase activity"/>
    <property type="evidence" value="ECO:0007669"/>
    <property type="project" value="UniProtKB-KW"/>
</dbReference>